<proteinExistence type="predicted"/>
<keyword evidence="3" id="KW-1185">Reference proteome</keyword>
<dbReference type="EnsemblPlants" id="TuG1812G0700004885.01.T01">
    <property type="protein sequence ID" value="TuG1812G0700004885.01.T01"/>
    <property type="gene ID" value="TuG1812G0700004885.01"/>
</dbReference>
<evidence type="ECO:0000313" key="2">
    <source>
        <dbReference type="EnsemblPlants" id="TuG1812G0700004885.01.T01"/>
    </source>
</evidence>
<organism evidence="2 3">
    <name type="scientific">Triticum urartu</name>
    <name type="common">Red wild einkorn</name>
    <name type="synonym">Crithodium urartu</name>
    <dbReference type="NCBI Taxonomy" id="4572"/>
    <lineage>
        <taxon>Eukaryota</taxon>
        <taxon>Viridiplantae</taxon>
        <taxon>Streptophyta</taxon>
        <taxon>Embryophyta</taxon>
        <taxon>Tracheophyta</taxon>
        <taxon>Spermatophyta</taxon>
        <taxon>Magnoliopsida</taxon>
        <taxon>Liliopsida</taxon>
        <taxon>Poales</taxon>
        <taxon>Poaceae</taxon>
        <taxon>BOP clade</taxon>
        <taxon>Pooideae</taxon>
        <taxon>Triticodae</taxon>
        <taxon>Triticeae</taxon>
        <taxon>Triticinae</taxon>
        <taxon>Triticum</taxon>
    </lineage>
</organism>
<dbReference type="Proteomes" id="UP000015106">
    <property type="component" value="Chromosome 7"/>
</dbReference>
<protein>
    <submittedName>
        <fullName evidence="2">Uncharacterized protein</fullName>
    </submittedName>
</protein>
<feature type="region of interest" description="Disordered" evidence="1">
    <location>
        <begin position="61"/>
        <end position="85"/>
    </location>
</feature>
<reference evidence="2" key="3">
    <citation type="submission" date="2022-06" db="UniProtKB">
        <authorList>
            <consortium name="EnsemblPlants"/>
        </authorList>
    </citation>
    <scope>IDENTIFICATION</scope>
</reference>
<evidence type="ECO:0000313" key="3">
    <source>
        <dbReference type="Proteomes" id="UP000015106"/>
    </source>
</evidence>
<dbReference type="Gramene" id="TuG1812G0700004885.01.T01">
    <property type="protein sequence ID" value="TuG1812G0700004885.01.T01"/>
    <property type="gene ID" value="TuG1812G0700004885.01"/>
</dbReference>
<evidence type="ECO:0000256" key="1">
    <source>
        <dbReference type="SAM" id="MobiDB-lite"/>
    </source>
</evidence>
<dbReference type="AlphaFoldDB" id="A0A8R7V7F9"/>
<reference evidence="3" key="1">
    <citation type="journal article" date="2013" name="Nature">
        <title>Draft genome of the wheat A-genome progenitor Triticum urartu.</title>
        <authorList>
            <person name="Ling H.Q."/>
            <person name="Zhao S."/>
            <person name="Liu D."/>
            <person name="Wang J."/>
            <person name="Sun H."/>
            <person name="Zhang C."/>
            <person name="Fan H."/>
            <person name="Li D."/>
            <person name="Dong L."/>
            <person name="Tao Y."/>
            <person name="Gao C."/>
            <person name="Wu H."/>
            <person name="Li Y."/>
            <person name="Cui Y."/>
            <person name="Guo X."/>
            <person name="Zheng S."/>
            <person name="Wang B."/>
            <person name="Yu K."/>
            <person name="Liang Q."/>
            <person name="Yang W."/>
            <person name="Lou X."/>
            <person name="Chen J."/>
            <person name="Feng M."/>
            <person name="Jian J."/>
            <person name="Zhang X."/>
            <person name="Luo G."/>
            <person name="Jiang Y."/>
            <person name="Liu J."/>
            <person name="Wang Z."/>
            <person name="Sha Y."/>
            <person name="Zhang B."/>
            <person name="Wu H."/>
            <person name="Tang D."/>
            <person name="Shen Q."/>
            <person name="Xue P."/>
            <person name="Zou S."/>
            <person name="Wang X."/>
            <person name="Liu X."/>
            <person name="Wang F."/>
            <person name="Yang Y."/>
            <person name="An X."/>
            <person name="Dong Z."/>
            <person name="Zhang K."/>
            <person name="Zhang X."/>
            <person name="Luo M.C."/>
            <person name="Dvorak J."/>
            <person name="Tong Y."/>
            <person name="Wang J."/>
            <person name="Yang H."/>
            <person name="Li Z."/>
            <person name="Wang D."/>
            <person name="Zhang A."/>
            <person name="Wang J."/>
        </authorList>
    </citation>
    <scope>NUCLEOTIDE SEQUENCE</scope>
    <source>
        <strain evidence="3">cv. G1812</strain>
    </source>
</reference>
<dbReference type="Gene3D" id="2.60.120.560">
    <property type="entry name" value="Exo-inulinase, domain 1"/>
    <property type="match status" value="1"/>
</dbReference>
<name>A0A8R7V7F9_TRIUA</name>
<accession>A0A8R7V7F9</accession>
<feature type="compositionally biased region" description="Low complexity" evidence="1">
    <location>
        <begin position="71"/>
        <end position="85"/>
    </location>
</feature>
<sequence length="100" mass="10962">MVNDGLSEQTAVYFYLVKGADGKLSTHFCQDAFRSLKANILVKAVYGSFIPVLDGENMPSRTGRMSCRPASSSTPWRSYTSSPTPTPYSLLSFLEIACII</sequence>
<reference evidence="2" key="2">
    <citation type="submission" date="2018-03" db="EMBL/GenBank/DDBJ databases">
        <title>The Triticum urartu genome reveals the dynamic nature of wheat genome evolution.</title>
        <authorList>
            <person name="Ling H."/>
            <person name="Ma B."/>
            <person name="Shi X."/>
            <person name="Liu H."/>
            <person name="Dong L."/>
            <person name="Sun H."/>
            <person name="Cao Y."/>
            <person name="Gao Q."/>
            <person name="Zheng S."/>
            <person name="Li Y."/>
            <person name="Yu Y."/>
            <person name="Du H."/>
            <person name="Qi M."/>
            <person name="Li Y."/>
            <person name="Yu H."/>
            <person name="Cui Y."/>
            <person name="Wang N."/>
            <person name="Chen C."/>
            <person name="Wu H."/>
            <person name="Zhao Y."/>
            <person name="Zhang J."/>
            <person name="Li Y."/>
            <person name="Zhou W."/>
            <person name="Zhang B."/>
            <person name="Hu W."/>
            <person name="Eijk M."/>
            <person name="Tang J."/>
            <person name="Witsenboer H."/>
            <person name="Zhao S."/>
            <person name="Li Z."/>
            <person name="Zhang A."/>
            <person name="Wang D."/>
            <person name="Liang C."/>
        </authorList>
    </citation>
    <scope>NUCLEOTIDE SEQUENCE [LARGE SCALE GENOMIC DNA]</scope>
    <source>
        <strain evidence="2">cv. G1812</strain>
    </source>
</reference>